<protein>
    <submittedName>
        <fullName evidence="2">Uncharacterized protein</fullName>
    </submittedName>
</protein>
<evidence type="ECO:0000256" key="1">
    <source>
        <dbReference type="SAM" id="MobiDB-lite"/>
    </source>
</evidence>
<organism evidence="2 3">
    <name type="scientific">Pseudopithomyces chartarum</name>
    <dbReference type="NCBI Taxonomy" id="1892770"/>
    <lineage>
        <taxon>Eukaryota</taxon>
        <taxon>Fungi</taxon>
        <taxon>Dikarya</taxon>
        <taxon>Ascomycota</taxon>
        <taxon>Pezizomycotina</taxon>
        <taxon>Dothideomycetes</taxon>
        <taxon>Pleosporomycetidae</taxon>
        <taxon>Pleosporales</taxon>
        <taxon>Massarineae</taxon>
        <taxon>Didymosphaeriaceae</taxon>
        <taxon>Pseudopithomyces</taxon>
    </lineage>
</organism>
<feature type="compositionally biased region" description="Basic and acidic residues" evidence="1">
    <location>
        <begin position="233"/>
        <end position="253"/>
    </location>
</feature>
<feature type="compositionally biased region" description="Gly residues" evidence="1">
    <location>
        <begin position="168"/>
        <end position="182"/>
    </location>
</feature>
<dbReference type="Proteomes" id="UP001280581">
    <property type="component" value="Unassembled WGS sequence"/>
</dbReference>
<dbReference type="EMBL" id="WVTA01000007">
    <property type="protein sequence ID" value="KAK3208330.1"/>
    <property type="molecule type" value="Genomic_DNA"/>
</dbReference>
<dbReference type="AlphaFoldDB" id="A0AAN6LY47"/>
<gene>
    <name evidence="2" type="ORF">GRF29_77g348956</name>
</gene>
<feature type="region of interest" description="Disordered" evidence="1">
    <location>
        <begin position="163"/>
        <end position="277"/>
    </location>
</feature>
<evidence type="ECO:0000313" key="3">
    <source>
        <dbReference type="Proteomes" id="UP001280581"/>
    </source>
</evidence>
<dbReference type="PANTHER" id="PTHR46603">
    <property type="entry name" value="ABSCISSION/NOCUT CHECKPOINT REGULATOR"/>
    <property type="match status" value="1"/>
</dbReference>
<dbReference type="PANTHER" id="PTHR46603:SF1">
    <property type="entry name" value="ABSCISSION_NOCUT CHECKPOINT REGULATOR"/>
    <property type="match status" value="1"/>
</dbReference>
<accession>A0AAN6LY47</accession>
<name>A0AAN6LY47_9PLEO</name>
<comment type="caution">
    <text evidence="2">The sequence shown here is derived from an EMBL/GenBank/DDBJ whole genome shotgun (WGS) entry which is preliminary data.</text>
</comment>
<feature type="region of interest" description="Disordered" evidence="1">
    <location>
        <begin position="299"/>
        <end position="321"/>
    </location>
</feature>
<evidence type="ECO:0000313" key="2">
    <source>
        <dbReference type="EMBL" id="KAK3208330.1"/>
    </source>
</evidence>
<sequence length="842" mass="91619">MPSSPDPDTALLARLNALKKSSLTLDPTSHTSSASAPADDLAARFARLNSASPSASPRPTPTTEEPKSAPVVAPGAPSYLEGLAEGVGGSGNGSDDAAQEMSLEELMAELGSGREEWDLDKEEEKGVKGLLREARGLVGEVQRDREGEGKGKEGLMDWENVEIEVGEGGDVSVGVGGKGGKGGDQDVDEGDEKKEGDGREDEDADEIIAKVMAELELSKKYGNDSDGDDDHGDEASGTHSRAQDRDPESKKTSSDTPNPDTTNLSLPSAPTTFPQNNFDRTQAFEDALTARLAALYSPSPSQTDALGLPSAPSFAPEKKPPKIQSSFAKKLDDEIETWCIICSDDATLRCLGMPPQLSDHSTSTPQAAKWELEFLSEAKKAIPTLGQLCIQSFYADLSDFQRFFLGHYAPDPSIPEAEKAIVFKGICVQLLHSYANKTKVSAYSLQSAQCDMNDIAKEPMLTVAERKDIGFRKLPGTQDYHGLYVCGHQYEKIYIESTRFVRDVYTSEQGVQMAVAKLNTLSTGISPLLKIVKYLATLVSEGSDTACFLLEQFRSTVGSTDNLPEGSKITITLKDTILLDPLHERKPYPEYMCAVMSMIVFALATPANQLQSFVREPMLGEENIYLLGGSPILGTLAGLIPSASLGGAYEFAKSSAKSDYKTTLLKVSLYDVTIWKLSSRPQSAHLPQSGQASLFDWMSFDHAFVLGVGPEGVIVFQTWYSYGPKLCDIVDSGGLEVRSWEDGDQLVKNFDKFIADDEEDFSLRKNDLYKKLFGIDLLDICRHPQTLVKRMASPFKAWVDIKILEDVQSGDVLKFHWKIADVVGIKPKNFAQPQGILAQTPE</sequence>
<feature type="region of interest" description="Disordered" evidence="1">
    <location>
        <begin position="22"/>
        <end position="100"/>
    </location>
</feature>
<proteinExistence type="predicted"/>
<feature type="compositionally biased region" description="Low complexity" evidence="1">
    <location>
        <begin position="26"/>
        <end position="63"/>
    </location>
</feature>
<reference evidence="2 3" key="1">
    <citation type="submission" date="2021-02" db="EMBL/GenBank/DDBJ databases">
        <title>Genome assembly of Pseudopithomyces chartarum.</title>
        <authorList>
            <person name="Jauregui R."/>
            <person name="Singh J."/>
            <person name="Voisey C."/>
        </authorList>
    </citation>
    <scope>NUCLEOTIDE SEQUENCE [LARGE SCALE GENOMIC DNA]</scope>
    <source>
        <strain evidence="2 3">AGR01</strain>
    </source>
</reference>
<feature type="compositionally biased region" description="Polar residues" evidence="1">
    <location>
        <begin position="254"/>
        <end position="277"/>
    </location>
</feature>
<keyword evidence="3" id="KW-1185">Reference proteome</keyword>